<organism evidence="1 2">
    <name type="scientific">Cylindrotheca closterium</name>
    <dbReference type="NCBI Taxonomy" id="2856"/>
    <lineage>
        <taxon>Eukaryota</taxon>
        <taxon>Sar</taxon>
        <taxon>Stramenopiles</taxon>
        <taxon>Ochrophyta</taxon>
        <taxon>Bacillariophyta</taxon>
        <taxon>Bacillariophyceae</taxon>
        <taxon>Bacillariophycidae</taxon>
        <taxon>Bacillariales</taxon>
        <taxon>Bacillariaceae</taxon>
        <taxon>Cylindrotheca</taxon>
    </lineage>
</organism>
<gene>
    <name evidence="1" type="ORF">CYCCA115_LOCUS5707</name>
</gene>
<dbReference type="Proteomes" id="UP001295423">
    <property type="component" value="Unassembled WGS sequence"/>
</dbReference>
<proteinExistence type="predicted"/>
<evidence type="ECO:0000313" key="2">
    <source>
        <dbReference type="Proteomes" id="UP001295423"/>
    </source>
</evidence>
<sequence>MQEEGSVYHSPQMGGRLIFSADEETSSLGDTLGDTVLSEGEETEEERKLELLDQFAIPVKRLLLQTLCANGGFKQVLSIILVVEDRWLRSNFKIPISRDNAAGVKVWLTTGPQSHSVDIDKSNIVTQ</sequence>
<name>A0AAD2CL53_9STRA</name>
<evidence type="ECO:0000313" key="1">
    <source>
        <dbReference type="EMBL" id="CAJ1937548.1"/>
    </source>
</evidence>
<dbReference type="AlphaFoldDB" id="A0AAD2CL53"/>
<dbReference type="EMBL" id="CAKOGP040000665">
    <property type="protein sequence ID" value="CAJ1937548.1"/>
    <property type="molecule type" value="Genomic_DNA"/>
</dbReference>
<comment type="caution">
    <text evidence="1">The sequence shown here is derived from an EMBL/GenBank/DDBJ whole genome shotgun (WGS) entry which is preliminary data.</text>
</comment>
<protein>
    <submittedName>
        <fullName evidence="1">Uncharacterized protein</fullName>
    </submittedName>
</protein>
<reference evidence="1" key="1">
    <citation type="submission" date="2023-08" db="EMBL/GenBank/DDBJ databases">
        <authorList>
            <person name="Audoor S."/>
            <person name="Bilcke G."/>
        </authorList>
    </citation>
    <scope>NUCLEOTIDE SEQUENCE</scope>
</reference>
<accession>A0AAD2CL53</accession>
<keyword evidence="2" id="KW-1185">Reference proteome</keyword>